<dbReference type="Proteomes" id="UP000414136">
    <property type="component" value="Unassembled WGS sequence"/>
</dbReference>
<keyword evidence="2" id="KW-0472">Membrane</keyword>
<organism evidence="3 4">
    <name type="scientific">Pandoraea captiosa</name>
    <dbReference type="NCBI Taxonomy" id="2508302"/>
    <lineage>
        <taxon>Bacteria</taxon>
        <taxon>Pseudomonadati</taxon>
        <taxon>Pseudomonadota</taxon>
        <taxon>Betaproteobacteria</taxon>
        <taxon>Burkholderiales</taxon>
        <taxon>Burkholderiaceae</taxon>
        <taxon>Pandoraea</taxon>
    </lineage>
</organism>
<dbReference type="OrthoDB" id="9794577at2"/>
<dbReference type="Gene3D" id="3.40.50.300">
    <property type="entry name" value="P-loop containing nucleotide triphosphate hydrolases"/>
    <property type="match status" value="1"/>
</dbReference>
<dbReference type="SUPFAM" id="SSF52540">
    <property type="entry name" value="P-loop containing nucleoside triphosphate hydrolases"/>
    <property type="match status" value="1"/>
</dbReference>
<dbReference type="PANTHER" id="PTHR32309">
    <property type="entry name" value="TYROSINE-PROTEIN KINASE"/>
    <property type="match status" value="1"/>
</dbReference>
<dbReference type="Gene3D" id="1.10.287.1490">
    <property type="match status" value="1"/>
</dbReference>
<dbReference type="GO" id="GO:0005886">
    <property type="term" value="C:plasma membrane"/>
    <property type="evidence" value="ECO:0007669"/>
    <property type="project" value="TreeGrafter"/>
</dbReference>
<keyword evidence="4" id="KW-1185">Reference proteome</keyword>
<evidence type="ECO:0000313" key="3">
    <source>
        <dbReference type="EMBL" id="VVE73464.1"/>
    </source>
</evidence>
<dbReference type="InterPro" id="IPR050445">
    <property type="entry name" value="Bact_polysacc_biosynth/exp"/>
</dbReference>
<feature type="transmembrane region" description="Helical" evidence="2">
    <location>
        <begin position="33"/>
        <end position="56"/>
    </location>
</feature>
<dbReference type="RefSeq" id="WP_150627227.1">
    <property type="nucleotide sequence ID" value="NZ_CABPSQ010000012.1"/>
</dbReference>
<protein>
    <submittedName>
        <fullName evidence="3">Lipopolysaccharide biosynthesis protein</fullName>
    </submittedName>
</protein>
<reference evidence="3 4" key="1">
    <citation type="submission" date="2019-08" db="EMBL/GenBank/DDBJ databases">
        <authorList>
            <person name="Peeters C."/>
        </authorList>
    </citation>
    <scope>NUCLEOTIDE SEQUENCE [LARGE SCALE GENOMIC DNA]</scope>
    <source>
        <strain evidence="3 4">LMG 31118</strain>
    </source>
</reference>
<name>A0A5E5AJ44_9BURK</name>
<sequence>MAITTRTRPDRHAAVVDVTIRDYLNTLFYYRKIATTVFLAIVALGILVALFVPIPYRAQATLLVLNAGYYDQTNNPNGGVSLQPPPGQLNGVEAQILSSPELHRDVILSKLGPSATASEIDRELQNFEKRLHIEQNDLANTITLTYSDTDPKAAADALARLLDKYFRQRASIFTQGRVNLLVSQRDDVGKQLDKADADLLAFQKKHGIVKIDDQTSRAVMLEAQLVQRKLETDAKLAQDRSELKSLQSSTRDVRSTIPIYTDDSETSRAINTLQGSLSELENKRADFASRYMATSPFVVQLDKQIADMRANIAKQRQEMMTATRLGHNNYYDVVQERLAVLNASIAGGVAQQAELEAQIKDTRSKLQGMSDVSSQLSQLQARRDILADSFKDRSRQVELARVQQGQVSQINGTNVRVIQAPFPPSQRSVSASLLIAASIAAGLLISALTVLILSSLRETFLSPEQVERALLLPVVNAPVLLGGARAGGAGAAGAADVTGSGGATAGGANAEPAYARPAHLAYGRMIAAINSSTDAHAKVVMVLSTGRNDGQSSVIQGLTSELEYRSDKPILILDIASTPDAPVYGKPNAQGLLEWPSNGSSRTAGAEGGVRINADAAGALADLTFTRVDRHNIVVAQPRSGAIPSSWQQVTRLFDGLRESHDYIVVHAPPSSQSFSGIENASLADATVLVVRAEATRKPVIAGLKAQVEDAGGRLIGVALTHRRGYIPSFIYRFF</sequence>
<keyword evidence="2" id="KW-1133">Transmembrane helix</keyword>
<dbReference type="EMBL" id="CABPSQ010000012">
    <property type="protein sequence ID" value="VVE73464.1"/>
    <property type="molecule type" value="Genomic_DNA"/>
</dbReference>
<keyword evidence="2" id="KW-0812">Transmembrane</keyword>
<accession>A0A5E5AJ44</accession>
<dbReference type="InterPro" id="IPR027417">
    <property type="entry name" value="P-loop_NTPase"/>
</dbReference>
<feature type="coiled-coil region" evidence="1">
    <location>
        <begin position="270"/>
        <end position="325"/>
    </location>
</feature>
<evidence type="ECO:0000256" key="2">
    <source>
        <dbReference type="SAM" id="Phobius"/>
    </source>
</evidence>
<gene>
    <name evidence="3" type="ORF">PCA31118_04548</name>
</gene>
<evidence type="ECO:0000313" key="4">
    <source>
        <dbReference type="Proteomes" id="UP000414136"/>
    </source>
</evidence>
<dbReference type="AlphaFoldDB" id="A0A5E5AJ44"/>
<proteinExistence type="predicted"/>
<keyword evidence="1" id="KW-0175">Coiled coil</keyword>
<dbReference type="GO" id="GO:0004713">
    <property type="term" value="F:protein tyrosine kinase activity"/>
    <property type="evidence" value="ECO:0007669"/>
    <property type="project" value="TreeGrafter"/>
</dbReference>
<dbReference type="PANTHER" id="PTHR32309:SF13">
    <property type="entry name" value="FERRIC ENTEROBACTIN TRANSPORT PROTEIN FEPE"/>
    <property type="match status" value="1"/>
</dbReference>
<evidence type="ECO:0000256" key="1">
    <source>
        <dbReference type="SAM" id="Coils"/>
    </source>
</evidence>